<protein>
    <submittedName>
        <fullName evidence="3">Universal stress protein</fullName>
    </submittedName>
</protein>
<dbReference type="Pfam" id="PF00582">
    <property type="entry name" value="Usp"/>
    <property type="match status" value="1"/>
</dbReference>
<dbReference type="Gene3D" id="3.40.50.620">
    <property type="entry name" value="HUPs"/>
    <property type="match status" value="1"/>
</dbReference>
<evidence type="ECO:0000259" key="2">
    <source>
        <dbReference type="Pfam" id="PF00582"/>
    </source>
</evidence>
<organism evidence="3 4">
    <name type="scientific">Halorubrum distributum</name>
    <dbReference type="NCBI Taxonomy" id="29283"/>
    <lineage>
        <taxon>Archaea</taxon>
        <taxon>Methanobacteriati</taxon>
        <taxon>Methanobacteriota</taxon>
        <taxon>Stenosarchaea group</taxon>
        <taxon>Halobacteria</taxon>
        <taxon>Halobacteriales</taxon>
        <taxon>Haloferacaceae</taxon>
        <taxon>Halorubrum</taxon>
        <taxon>Halorubrum distributum group</taxon>
    </lineage>
</organism>
<evidence type="ECO:0000256" key="1">
    <source>
        <dbReference type="SAM" id="MobiDB-lite"/>
    </source>
</evidence>
<gene>
    <name evidence="3" type="ORF">GLW36_14155</name>
</gene>
<accession>A0A6B1IAB9</accession>
<feature type="compositionally biased region" description="Acidic residues" evidence="1">
    <location>
        <begin position="137"/>
        <end position="158"/>
    </location>
</feature>
<dbReference type="SUPFAM" id="SSF52402">
    <property type="entry name" value="Adenine nucleotide alpha hydrolases-like"/>
    <property type="match status" value="1"/>
</dbReference>
<evidence type="ECO:0000313" key="4">
    <source>
        <dbReference type="Proteomes" id="UP000460194"/>
    </source>
</evidence>
<dbReference type="AlphaFoldDB" id="A0A6B1IAB9"/>
<comment type="caution">
    <text evidence="3">The sequence shown here is derived from an EMBL/GenBank/DDBJ whole genome shotgun (WGS) entry which is preliminary data.</text>
</comment>
<feature type="domain" description="UspA" evidence="2">
    <location>
        <begin position="4"/>
        <end position="107"/>
    </location>
</feature>
<evidence type="ECO:0000313" key="3">
    <source>
        <dbReference type="EMBL" id="MYL17782.1"/>
    </source>
</evidence>
<sequence length="158" mass="17158">MTLVVVPVRFPPSSHSAATLREAARIAEERGADLTVLHVDLYQRSGGVSRSDLKRAVEERIGRVDRARYVVRRGFLVEETILEEIVAEGADVVVIGSKQAGRWRRMVQKLLSDPDIDSFLRGELDCTVVTVGADGETTGDEADGGDEGDVPLPNDGDD</sequence>
<dbReference type="Proteomes" id="UP000460194">
    <property type="component" value="Unassembled WGS sequence"/>
</dbReference>
<feature type="region of interest" description="Disordered" evidence="1">
    <location>
        <begin position="133"/>
        <end position="158"/>
    </location>
</feature>
<name>A0A6B1IAB9_9EURY</name>
<dbReference type="InterPro" id="IPR014729">
    <property type="entry name" value="Rossmann-like_a/b/a_fold"/>
</dbReference>
<dbReference type="InterPro" id="IPR006016">
    <property type="entry name" value="UspA"/>
</dbReference>
<reference evidence="3 4" key="1">
    <citation type="submission" date="2019-11" db="EMBL/GenBank/DDBJ databases">
        <title>Genome sequences of 17 halophilic strains isolated from different environments.</title>
        <authorList>
            <person name="Furrow R.E."/>
        </authorList>
    </citation>
    <scope>NUCLEOTIDE SEQUENCE [LARGE SCALE GENOMIC DNA]</scope>
    <source>
        <strain evidence="3 4">22517_05_Cabo</strain>
    </source>
</reference>
<proteinExistence type="predicted"/>
<dbReference type="RefSeq" id="WP_004598467.1">
    <property type="nucleotide sequence ID" value="NZ_JAWMCG010000009.1"/>
</dbReference>
<dbReference type="EMBL" id="WMEO01000030">
    <property type="protein sequence ID" value="MYL17782.1"/>
    <property type="molecule type" value="Genomic_DNA"/>
</dbReference>